<dbReference type="KEGG" id="tps:THAPSDRAFT_38726"/>
<dbReference type="OMA" id="DSICASW"/>
<feature type="non-terminal residue" evidence="3">
    <location>
        <position position="326"/>
    </location>
</feature>
<reference evidence="3 4" key="1">
    <citation type="journal article" date="2004" name="Science">
        <title>The genome of the diatom Thalassiosira pseudonana: ecology, evolution, and metabolism.</title>
        <authorList>
            <person name="Armbrust E.V."/>
            <person name="Berges J.A."/>
            <person name="Bowler C."/>
            <person name="Green B.R."/>
            <person name="Martinez D."/>
            <person name="Putnam N.H."/>
            <person name="Zhou S."/>
            <person name="Allen A.E."/>
            <person name="Apt K.E."/>
            <person name="Bechner M."/>
            <person name="Brzezinski M.A."/>
            <person name="Chaal B.K."/>
            <person name="Chiovitti A."/>
            <person name="Davis A.K."/>
            <person name="Demarest M.S."/>
            <person name="Detter J.C."/>
            <person name="Glavina T."/>
            <person name="Goodstein D."/>
            <person name="Hadi M.Z."/>
            <person name="Hellsten U."/>
            <person name="Hildebrand M."/>
            <person name="Jenkins B.D."/>
            <person name="Jurka J."/>
            <person name="Kapitonov V.V."/>
            <person name="Kroger N."/>
            <person name="Lau W.W."/>
            <person name="Lane T.W."/>
            <person name="Larimer F.W."/>
            <person name="Lippmeier J.C."/>
            <person name="Lucas S."/>
            <person name="Medina M."/>
            <person name="Montsant A."/>
            <person name="Obornik M."/>
            <person name="Parker M.S."/>
            <person name="Palenik B."/>
            <person name="Pazour G.J."/>
            <person name="Richardson P.M."/>
            <person name="Rynearson T.A."/>
            <person name="Saito M.A."/>
            <person name="Schwartz D.C."/>
            <person name="Thamatrakoln K."/>
            <person name="Valentin K."/>
            <person name="Vardi A."/>
            <person name="Wilkerson F.P."/>
            <person name="Rokhsar D.S."/>
        </authorList>
    </citation>
    <scope>NUCLEOTIDE SEQUENCE [LARGE SCALE GENOMIC DNA]</scope>
    <source>
        <strain evidence="3 4">CCMP1335</strain>
    </source>
</reference>
<proteinExistence type="predicted"/>
<dbReference type="PRINTS" id="PR00019">
    <property type="entry name" value="LEURICHRPT"/>
</dbReference>
<dbReference type="PROSITE" id="PS51450">
    <property type="entry name" value="LRR"/>
    <property type="match status" value="1"/>
</dbReference>
<reference evidence="3 4" key="2">
    <citation type="journal article" date="2008" name="Nature">
        <title>The Phaeodactylum genome reveals the evolutionary history of diatom genomes.</title>
        <authorList>
            <person name="Bowler C."/>
            <person name="Allen A.E."/>
            <person name="Badger J.H."/>
            <person name="Grimwood J."/>
            <person name="Jabbari K."/>
            <person name="Kuo A."/>
            <person name="Maheswari U."/>
            <person name="Martens C."/>
            <person name="Maumus F."/>
            <person name="Otillar R.P."/>
            <person name="Rayko E."/>
            <person name="Salamov A."/>
            <person name="Vandepoele K."/>
            <person name="Beszteri B."/>
            <person name="Gruber A."/>
            <person name="Heijde M."/>
            <person name="Katinka M."/>
            <person name="Mock T."/>
            <person name="Valentin K."/>
            <person name="Verret F."/>
            <person name="Berges J.A."/>
            <person name="Brownlee C."/>
            <person name="Cadoret J.P."/>
            <person name="Chiovitti A."/>
            <person name="Choi C.J."/>
            <person name="Coesel S."/>
            <person name="De Martino A."/>
            <person name="Detter J.C."/>
            <person name="Durkin C."/>
            <person name="Falciatore A."/>
            <person name="Fournet J."/>
            <person name="Haruta M."/>
            <person name="Huysman M.J."/>
            <person name="Jenkins B.D."/>
            <person name="Jiroutova K."/>
            <person name="Jorgensen R.E."/>
            <person name="Joubert Y."/>
            <person name="Kaplan A."/>
            <person name="Kroger N."/>
            <person name="Kroth P.G."/>
            <person name="La Roche J."/>
            <person name="Lindquist E."/>
            <person name="Lommer M."/>
            <person name="Martin-Jezequel V."/>
            <person name="Lopez P.J."/>
            <person name="Lucas S."/>
            <person name="Mangogna M."/>
            <person name="McGinnis K."/>
            <person name="Medlin L.K."/>
            <person name="Montsant A."/>
            <person name="Oudot-Le Secq M.P."/>
            <person name="Napoli C."/>
            <person name="Obornik M."/>
            <person name="Parker M.S."/>
            <person name="Petit J.L."/>
            <person name="Porcel B.M."/>
            <person name="Poulsen N."/>
            <person name="Robison M."/>
            <person name="Rychlewski L."/>
            <person name="Rynearson T.A."/>
            <person name="Schmutz J."/>
            <person name="Shapiro H."/>
            <person name="Siaut M."/>
            <person name="Stanley M."/>
            <person name="Sussman M.R."/>
            <person name="Taylor A.R."/>
            <person name="Vardi A."/>
            <person name="von Dassow P."/>
            <person name="Vyverman W."/>
            <person name="Willis A."/>
            <person name="Wyrwicz L.S."/>
            <person name="Rokhsar D.S."/>
            <person name="Weissenbach J."/>
            <person name="Armbrust E.V."/>
            <person name="Green B.R."/>
            <person name="Van de Peer Y."/>
            <person name="Grigoriev I.V."/>
        </authorList>
    </citation>
    <scope>NUCLEOTIDE SEQUENCE [LARGE SCALE GENOMIC DNA]</scope>
    <source>
        <strain evidence="3 4">CCMP1335</strain>
    </source>
</reference>
<gene>
    <name evidence="3" type="ORF">THAPSDRAFT_38726</name>
</gene>
<evidence type="ECO:0000256" key="1">
    <source>
        <dbReference type="ARBA" id="ARBA00022614"/>
    </source>
</evidence>
<sequence>LSASNNKLEGGLPPEISHLSSLSTLRLRNNSLGGTLPSSFNLLSSLTTLDLSWNRNDGNVGITGPLLEFAELSALTRLDLSHNSFSGPIPDFFLARIDIFTGLTEVYASSCGMRGEFPSAILQLSSLERLDISFNECHGTLPSNIGSSLQSMQLLALHHNSFSGSLPSSLGEMRSLHFLQLQANQFVGAIPAAISDMTGLITLNLSDQKSKGGGLTGSLPGFSAMPDLKVLDLSNNYLHSEIPSNFLAMTNINNVDSLDVSSNEIRGENDFHTIPLEVFEVITLQQLFMGTNSFASAIPTSVGNLKQLQLFSCSSSSLSSSIPSEI</sequence>
<organism evidence="3 4">
    <name type="scientific">Thalassiosira pseudonana</name>
    <name type="common">Marine diatom</name>
    <name type="synonym">Cyclotella nana</name>
    <dbReference type="NCBI Taxonomy" id="35128"/>
    <lineage>
        <taxon>Eukaryota</taxon>
        <taxon>Sar</taxon>
        <taxon>Stramenopiles</taxon>
        <taxon>Ochrophyta</taxon>
        <taxon>Bacillariophyta</taxon>
        <taxon>Coscinodiscophyceae</taxon>
        <taxon>Thalassiosirophycidae</taxon>
        <taxon>Thalassiosirales</taxon>
        <taxon>Thalassiosiraceae</taxon>
        <taxon>Thalassiosira</taxon>
    </lineage>
</organism>
<keyword evidence="1" id="KW-0433">Leucine-rich repeat</keyword>
<keyword evidence="2" id="KW-0677">Repeat</keyword>
<dbReference type="SUPFAM" id="SSF52058">
    <property type="entry name" value="L domain-like"/>
    <property type="match status" value="1"/>
</dbReference>
<dbReference type="AlphaFoldDB" id="B8CF87"/>
<dbReference type="InterPro" id="IPR001611">
    <property type="entry name" value="Leu-rich_rpt"/>
</dbReference>
<accession>B8CF87</accession>
<evidence type="ECO:0000256" key="2">
    <source>
        <dbReference type="ARBA" id="ARBA00022737"/>
    </source>
</evidence>
<dbReference type="InterPro" id="IPR032675">
    <property type="entry name" value="LRR_dom_sf"/>
</dbReference>
<keyword evidence="4" id="KW-1185">Reference proteome</keyword>
<dbReference type="GeneID" id="7449472"/>
<name>B8CF87_THAPS</name>
<dbReference type="PaxDb" id="35128-Thaps38726"/>
<dbReference type="InterPro" id="IPR003591">
    <property type="entry name" value="Leu-rich_rpt_typical-subtyp"/>
</dbReference>
<dbReference type="Gene3D" id="3.80.10.10">
    <property type="entry name" value="Ribonuclease Inhibitor"/>
    <property type="match status" value="3"/>
</dbReference>
<dbReference type="PANTHER" id="PTHR48004">
    <property type="entry name" value="OS01G0149700 PROTEIN"/>
    <property type="match status" value="1"/>
</dbReference>
<dbReference type="EMBL" id="CM000653">
    <property type="protein sequence ID" value="EED87757.1"/>
    <property type="molecule type" value="Genomic_DNA"/>
</dbReference>
<protein>
    <submittedName>
        <fullName evidence="3">Uncharacterized protein</fullName>
    </submittedName>
</protein>
<dbReference type="InterPro" id="IPR052941">
    <property type="entry name" value="StomDev_PlantInt_Reg"/>
</dbReference>
<dbReference type="SMART" id="SM00369">
    <property type="entry name" value="LRR_TYP"/>
    <property type="match status" value="5"/>
</dbReference>
<dbReference type="STRING" id="35128.B8CF87"/>
<dbReference type="HOGENOM" id="CLU_854189_0_0_1"/>
<evidence type="ECO:0000313" key="4">
    <source>
        <dbReference type="Proteomes" id="UP000001449"/>
    </source>
</evidence>
<dbReference type="InParanoid" id="B8CF87"/>
<feature type="non-terminal residue" evidence="3">
    <location>
        <position position="1"/>
    </location>
</feature>
<dbReference type="Pfam" id="PF00560">
    <property type="entry name" value="LRR_1"/>
    <property type="match status" value="5"/>
</dbReference>
<dbReference type="Proteomes" id="UP000001449">
    <property type="component" value="Chromosome 22"/>
</dbReference>
<dbReference type="RefSeq" id="XP_002294977.1">
    <property type="nucleotide sequence ID" value="XM_002294941.1"/>
</dbReference>
<dbReference type="PANTHER" id="PTHR48004:SF59">
    <property type="entry name" value="LEUCINE-RICH REPEAT-CONTAINING N-TERMINAL PLANT-TYPE DOMAIN-CONTAINING PROTEIN"/>
    <property type="match status" value="1"/>
</dbReference>
<evidence type="ECO:0000313" key="3">
    <source>
        <dbReference type="EMBL" id="EED87757.1"/>
    </source>
</evidence>
<dbReference type="FunFam" id="3.80.10.10:FF:000041">
    <property type="entry name" value="LRR receptor-like serine/threonine-protein kinase ERECTA"/>
    <property type="match status" value="1"/>
</dbReference>